<dbReference type="Gene3D" id="1.20.5.190">
    <property type="match status" value="2"/>
</dbReference>
<feature type="compositionally biased region" description="Basic and acidic residues" evidence="1">
    <location>
        <begin position="1"/>
        <end position="15"/>
    </location>
</feature>
<feature type="region of interest" description="Disordered" evidence="1">
    <location>
        <begin position="1"/>
        <end position="109"/>
    </location>
</feature>
<dbReference type="GO" id="GO:0005938">
    <property type="term" value="C:cell cortex"/>
    <property type="evidence" value="ECO:0007669"/>
    <property type="project" value="TreeGrafter"/>
</dbReference>
<evidence type="ECO:0000256" key="1">
    <source>
        <dbReference type="SAM" id="MobiDB-lite"/>
    </source>
</evidence>
<feature type="compositionally biased region" description="Basic and acidic residues" evidence="1">
    <location>
        <begin position="512"/>
        <end position="523"/>
    </location>
</feature>
<organism evidence="2 3">
    <name type="scientific">Seminavis robusta</name>
    <dbReference type="NCBI Taxonomy" id="568900"/>
    <lineage>
        <taxon>Eukaryota</taxon>
        <taxon>Sar</taxon>
        <taxon>Stramenopiles</taxon>
        <taxon>Ochrophyta</taxon>
        <taxon>Bacillariophyta</taxon>
        <taxon>Bacillariophyceae</taxon>
        <taxon>Bacillariophycidae</taxon>
        <taxon>Naviculales</taxon>
        <taxon>Naviculaceae</taxon>
        <taxon>Seminavis</taxon>
    </lineage>
</organism>
<dbReference type="Pfam" id="PF00612">
    <property type="entry name" value="IQ"/>
    <property type="match status" value="6"/>
</dbReference>
<comment type="caution">
    <text evidence="2">The sequence shown here is derived from an EMBL/GenBank/DDBJ whole genome shotgun (WGS) entry which is preliminary data.</text>
</comment>
<proteinExistence type="predicted"/>
<sequence>MDRRLLSSRLHESSKRSLASESESDVGSLLSGLSKAKKIPDRRRRAPGDINDGSGNSNRNGKLSRSIPGGRGATARENGLPKNITTSRGAGSRRDRRDRADGAKLSKKNENYRKQVDKIIKIQAFARAYITRFAYQSRLTMENTKRRFFAIQIQASIRGFLERQRYNKKTGKKRPRQTTRKPTMEDTGLSSPKQNTRQRRGRRELNARKPPTTIPTVTVQLESDSERSEVSLRLGRLMPQPQRASMANDRDDASETGSIRSYMSNLSVARKIPDRRKKPENKTGDRFEDDVSEAGSVRSYMSNLSVAQKIPDRRKKLEDKFEDDASEAGSVRSYMSNMSNLSVARKIPDRRKKLEARERGERLSSLSRADRFDDDASEAGSVRSYMSNLSVARRIPDRRKKLEEREKTSERRSSLSMDDDASEAGSVMSHMSNLSVARKLPDRRKKREQKEKNAAVIIQAIGRGYIQRFLYKTMLAMENSKKKFAAIFIQARARGFLQRLTGPQVSRVHVAPRREPLLADEKVNKRRTKKPKKNPDGLHGGKATQNARTRERAMKKPVRHRSGIEEPDNAPPRQLTIRAIRKPRRQTSDTEEESHEVPVKHLTIKQPRRHNSDSGKSDRSPPKRVMVRPRNDGRGRRDRSEGDNSNNNVEFSPPRRVMMRAKKPLRHGSDMDGSEASLEPEKVAVSRRERLRSMAASDSRFGESESDMGSLISGLSMARRVPDRRGRATKRSKPSSRPVDHDARAKSAIKIQALGRGYSARFAFKSTLIMEQTKKRFFAIQIQALARGYMVRSKSNK</sequence>
<protein>
    <submittedName>
        <fullName evidence="2">Uncharacterized protein</fullName>
    </submittedName>
</protein>
<feature type="region of interest" description="Disordered" evidence="1">
    <location>
        <begin position="507"/>
        <end position="657"/>
    </location>
</feature>
<feature type="compositionally biased region" description="Basic and acidic residues" evidence="1">
    <location>
        <begin position="92"/>
        <end position="109"/>
    </location>
</feature>
<dbReference type="PROSITE" id="PS50096">
    <property type="entry name" value="IQ"/>
    <property type="match status" value="5"/>
</dbReference>
<reference evidence="2" key="1">
    <citation type="submission" date="2020-06" db="EMBL/GenBank/DDBJ databases">
        <authorList>
            <consortium name="Plant Systems Biology data submission"/>
        </authorList>
    </citation>
    <scope>NUCLEOTIDE SEQUENCE</scope>
    <source>
        <strain evidence="2">D6</strain>
    </source>
</reference>
<feature type="compositionally biased region" description="Polar residues" evidence="1">
    <location>
        <begin position="53"/>
        <end position="63"/>
    </location>
</feature>
<dbReference type="Proteomes" id="UP001153069">
    <property type="component" value="Unassembled WGS sequence"/>
</dbReference>
<dbReference type="EMBL" id="CAICTM010001513">
    <property type="protein sequence ID" value="CAB9524272.1"/>
    <property type="molecule type" value="Genomic_DNA"/>
</dbReference>
<feature type="region of interest" description="Disordered" evidence="1">
    <location>
        <begin position="396"/>
        <end position="452"/>
    </location>
</feature>
<name>A0A9N8EM18_9STRA</name>
<evidence type="ECO:0000313" key="3">
    <source>
        <dbReference type="Proteomes" id="UP001153069"/>
    </source>
</evidence>
<dbReference type="InterPro" id="IPR000048">
    <property type="entry name" value="IQ_motif_EF-hand-BS"/>
</dbReference>
<accession>A0A9N8EM18</accession>
<feature type="region of interest" description="Disordered" evidence="1">
    <location>
        <begin position="718"/>
        <end position="744"/>
    </location>
</feature>
<feature type="compositionally biased region" description="Basic and acidic residues" evidence="1">
    <location>
        <begin position="629"/>
        <end position="642"/>
    </location>
</feature>
<feature type="compositionally biased region" description="Polar residues" evidence="1">
    <location>
        <begin position="255"/>
        <end position="267"/>
    </location>
</feature>
<dbReference type="PANTHER" id="PTHR14149">
    <property type="entry name" value="RAS GTPASE-ACTIVATING PROTEIN WITH IQ MOTIF"/>
    <property type="match status" value="1"/>
</dbReference>
<feature type="compositionally biased region" description="Basic and acidic residues" evidence="1">
    <location>
        <begin position="400"/>
        <end position="413"/>
    </location>
</feature>
<dbReference type="AlphaFoldDB" id="A0A9N8EM18"/>
<dbReference type="GO" id="GO:0005096">
    <property type="term" value="F:GTPase activator activity"/>
    <property type="evidence" value="ECO:0007669"/>
    <property type="project" value="TreeGrafter"/>
</dbReference>
<keyword evidence="3" id="KW-1185">Reference proteome</keyword>
<feature type="region of interest" description="Disordered" evidence="1">
    <location>
        <begin position="164"/>
        <end position="294"/>
    </location>
</feature>
<feature type="compositionally biased region" description="Basic residues" evidence="1">
    <location>
        <begin position="35"/>
        <end position="45"/>
    </location>
</feature>
<dbReference type="SMART" id="SM00015">
    <property type="entry name" value="IQ"/>
    <property type="match status" value="6"/>
</dbReference>
<gene>
    <name evidence="2" type="ORF">SEMRO_1515_G279030.1</name>
</gene>
<evidence type="ECO:0000313" key="2">
    <source>
        <dbReference type="EMBL" id="CAB9524272.1"/>
    </source>
</evidence>
<feature type="compositionally biased region" description="Basic residues" evidence="1">
    <location>
        <begin position="166"/>
        <end position="179"/>
    </location>
</feature>
<feature type="compositionally biased region" description="Basic and acidic residues" evidence="1">
    <location>
        <begin position="610"/>
        <end position="621"/>
    </location>
</feature>